<dbReference type="Gene3D" id="3.40.50.300">
    <property type="entry name" value="P-loop containing nucleotide triphosphate hydrolases"/>
    <property type="match status" value="1"/>
</dbReference>
<dbReference type="SUPFAM" id="SSF52540">
    <property type="entry name" value="P-loop containing nucleoside triphosphate hydrolases"/>
    <property type="match status" value="1"/>
</dbReference>
<feature type="domain" description="Sulfotransferase" evidence="4">
    <location>
        <begin position="46"/>
        <end position="180"/>
    </location>
</feature>
<evidence type="ECO:0000256" key="3">
    <source>
        <dbReference type="RuleBase" id="RU361155"/>
    </source>
</evidence>
<dbReference type="EC" id="2.8.2.-" evidence="3"/>
<accession>A0A7J6E1A8</accession>
<keyword evidence="2 3" id="KW-0808">Transferase</keyword>
<dbReference type="InterPro" id="IPR000863">
    <property type="entry name" value="Sulfotransferase_dom"/>
</dbReference>
<comment type="similarity">
    <text evidence="1 3">Belongs to the sulfotransferase 1 family.</text>
</comment>
<comment type="caution">
    <text evidence="5">The sequence shown here is derived from an EMBL/GenBank/DDBJ whole genome shotgun (WGS) entry which is preliminary data.</text>
</comment>
<dbReference type="AlphaFoldDB" id="A0A7J6E1A8"/>
<evidence type="ECO:0000256" key="2">
    <source>
        <dbReference type="ARBA" id="ARBA00022679"/>
    </source>
</evidence>
<protein>
    <recommendedName>
        <fullName evidence="3">Sulfotransferase</fullName>
        <ecNumber evidence="3">2.8.2.-</ecNumber>
    </recommendedName>
</protein>
<dbReference type="GO" id="GO:0008146">
    <property type="term" value="F:sulfotransferase activity"/>
    <property type="evidence" value="ECO:0007669"/>
    <property type="project" value="InterPro"/>
</dbReference>
<evidence type="ECO:0000256" key="1">
    <source>
        <dbReference type="ARBA" id="ARBA00005771"/>
    </source>
</evidence>
<proteinExistence type="inferred from homology"/>
<dbReference type="PANTHER" id="PTHR11783">
    <property type="entry name" value="SULFOTRANSFERASE SULT"/>
    <property type="match status" value="1"/>
</dbReference>
<sequence length="180" mass="20535">MEISKVTKNNEEGERVETIEEILAKLEKVKYIQGILSLQTQFVARDDDILLTSCPKSGSLWLKSLIFSIVKRNNDNNGPLSFSTCNPHNLVRALELSLPDEAKPRIMSAHSPYPSLPPSIMSSNCKIIYICRNPLDLFVSHWHFIHKLFGDINTEPTHLEECFDVFCKGVHPFGPFWDHI</sequence>
<dbReference type="Proteomes" id="UP000525078">
    <property type="component" value="Unassembled WGS sequence"/>
</dbReference>
<dbReference type="InterPro" id="IPR027417">
    <property type="entry name" value="P-loop_NTPase"/>
</dbReference>
<gene>
    <name evidence="5" type="ORF">F8388_000793</name>
</gene>
<dbReference type="EMBL" id="JAATIP010000321">
    <property type="protein sequence ID" value="KAF4352101.1"/>
    <property type="molecule type" value="Genomic_DNA"/>
</dbReference>
<evidence type="ECO:0000313" key="6">
    <source>
        <dbReference type="Proteomes" id="UP000525078"/>
    </source>
</evidence>
<evidence type="ECO:0000259" key="4">
    <source>
        <dbReference type="Pfam" id="PF00685"/>
    </source>
</evidence>
<evidence type="ECO:0000313" key="5">
    <source>
        <dbReference type="EMBL" id="KAF4352101.1"/>
    </source>
</evidence>
<dbReference type="Pfam" id="PF00685">
    <property type="entry name" value="Sulfotransfer_1"/>
    <property type="match status" value="1"/>
</dbReference>
<organism evidence="5 6">
    <name type="scientific">Cannabis sativa</name>
    <name type="common">Hemp</name>
    <name type="synonym">Marijuana</name>
    <dbReference type="NCBI Taxonomy" id="3483"/>
    <lineage>
        <taxon>Eukaryota</taxon>
        <taxon>Viridiplantae</taxon>
        <taxon>Streptophyta</taxon>
        <taxon>Embryophyta</taxon>
        <taxon>Tracheophyta</taxon>
        <taxon>Spermatophyta</taxon>
        <taxon>Magnoliopsida</taxon>
        <taxon>eudicotyledons</taxon>
        <taxon>Gunneridae</taxon>
        <taxon>Pentapetalae</taxon>
        <taxon>rosids</taxon>
        <taxon>fabids</taxon>
        <taxon>Rosales</taxon>
        <taxon>Cannabaceae</taxon>
        <taxon>Cannabis</taxon>
    </lineage>
</organism>
<reference evidence="5 6" key="1">
    <citation type="journal article" date="2020" name="bioRxiv">
        <title>Sequence and annotation of 42 cannabis genomes reveals extensive copy number variation in cannabinoid synthesis and pathogen resistance genes.</title>
        <authorList>
            <person name="Mckernan K.J."/>
            <person name="Helbert Y."/>
            <person name="Kane L.T."/>
            <person name="Ebling H."/>
            <person name="Zhang L."/>
            <person name="Liu B."/>
            <person name="Eaton Z."/>
            <person name="Mclaughlin S."/>
            <person name="Kingan S."/>
            <person name="Baybayan P."/>
            <person name="Concepcion G."/>
            <person name="Jordan M."/>
            <person name="Riva A."/>
            <person name="Barbazuk W."/>
            <person name="Harkins T."/>
        </authorList>
    </citation>
    <scope>NUCLEOTIDE SEQUENCE [LARGE SCALE GENOMIC DNA]</scope>
    <source>
        <strain evidence="6">cv. Jamaican Lion 4</strain>
        <tissue evidence="5">Leaf</tissue>
    </source>
</reference>
<name>A0A7J6E1A8_CANSA</name>